<name>A0AAN9FTT8_HALRR</name>
<accession>A0AAN9FTT8</accession>
<evidence type="ECO:0000313" key="19">
    <source>
        <dbReference type="Proteomes" id="UP001381693"/>
    </source>
</evidence>
<evidence type="ECO:0000256" key="1">
    <source>
        <dbReference type="ARBA" id="ARBA00004609"/>
    </source>
</evidence>
<dbReference type="GO" id="GO:0004035">
    <property type="term" value="F:alkaline phosphatase activity"/>
    <property type="evidence" value="ECO:0007669"/>
    <property type="project" value="UniProtKB-EC"/>
</dbReference>
<dbReference type="CDD" id="cd16012">
    <property type="entry name" value="ALP"/>
    <property type="match status" value="1"/>
</dbReference>
<dbReference type="PANTHER" id="PTHR11596">
    <property type="entry name" value="ALKALINE PHOSPHATASE"/>
    <property type="match status" value="1"/>
</dbReference>
<feature type="signal peptide" evidence="17">
    <location>
        <begin position="1"/>
        <end position="19"/>
    </location>
</feature>
<reference evidence="18 19" key="1">
    <citation type="submission" date="2023-11" db="EMBL/GenBank/DDBJ databases">
        <title>Halocaridina rubra genome assembly.</title>
        <authorList>
            <person name="Smith C."/>
        </authorList>
    </citation>
    <scope>NUCLEOTIDE SEQUENCE [LARGE SCALE GENOMIC DNA]</scope>
    <source>
        <strain evidence="18">EP-1</strain>
        <tissue evidence="18">Whole</tissue>
    </source>
</reference>
<dbReference type="PROSITE" id="PS00123">
    <property type="entry name" value="ALKALINE_PHOSPHATASE"/>
    <property type="match status" value="1"/>
</dbReference>
<keyword evidence="11" id="KW-0325">Glycoprotein</keyword>
<keyword evidence="8 14" id="KW-0862">Zinc</keyword>
<evidence type="ECO:0000256" key="7">
    <source>
        <dbReference type="ARBA" id="ARBA00022801"/>
    </source>
</evidence>
<dbReference type="Gene3D" id="3.40.720.10">
    <property type="entry name" value="Alkaline Phosphatase, subunit A"/>
    <property type="match status" value="1"/>
</dbReference>
<protein>
    <recommendedName>
        <fullName evidence="3 16">Alkaline phosphatase</fullName>
        <ecNumber evidence="3 16">3.1.3.1</ecNumber>
    </recommendedName>
</protein>
<dbReference type="PANTHER" id="PTHR11596:SF91">
    <property type="entry name" value="ALKALINE PHOSPHATASE-RELATED"/>
    <property type="match status" value="1"/>
</dbReference>
<dbReference type="Proteomes" id="UP001381693">
    <property type="component" value="Unassembled WGS sequence"/>
</dbReference>
<dbReference type="AlphaFoldDB" id="A0AAN9FTT8"/>
<dbReference type="GO" id="GO:0046872">
    <property type="term" value="F:metal ion binding"/>
    <property type="evidence" value="ECO:0007669"/>
    <property type="project" value="UniProtKB-KW"/>
</dbReference>
<dbReference type="Pfam" id="PF00245">
    <property type="entry name" value="Alk_phosphatase"/>
    <property type="match status" value="1"/>
</dbReference>
<keyword evidence="6 14" id="KW-0479">Metal-binding</keyword>
<dbReference type="GO" id="GO:0005886">
    <property type="term" value="C:plasma membrane"/>
    <property type="evidence" value="ECO:0007669"/>
    <property type="project" value="UniProtKB-SubCell"/>
</dbReference>
<evidence type="ECO:0000256" key="5">
    <source>
        <dbReference type="ARBA" id="ARBA00022622"/>
    </source>
</evidence>
<feature type="binding site" evidence="14">
    <location>
        <position position="80"/>
    </location>
    <ligand>
        <name>Mg(2+)</name>
        <dbReference type="ChEBI" id="CHEBI:18420"/>
    </ligand>
</feature>
<evidence type="ECO:0000256" key="6">
    <source>
        <dbReference type="ARBA" id="ARBA00022723"/>
    </source>
</evidence>
<dbReference type="EMBL" id="JAXCGZ010000195">
    <property type="protein sequence ID" value="KAK7086431.1"/>
    <property type="molecule type" value="Genomic_DNA"/>
</dbReference>
<evidence type="ECO:0000256" key="16">
    <source>
        <dbReference type="RuleBase" id="RU003947"/>
    </source>
</evidence>
<evidence type="ECO:0000256" key="8">
    <source>
        <dbReference type="ARBA" id="ARBA00022833"/>
    </source>
</evidence>
<evidence type="ECO:0000256" key="11">
    <source>
        <dbReference type="ARBA" id="ARBA00023180"/>
    </source>
</evidence>
<evidence type="ECO:0000256" key="15">
    <source>
        <dbReference type="RuleBase" id="RU003946"/>
    </source>
</evidence>
<dbReference type="EC" id="3.1.3.1" evidence="3 16"/>
<feature type="binding site" evidence="14">
    <location>
        <position position="399"/>
    </location>
    <ligand>
        <name>Zn(2+)</name>
        <dbReference type="ChEBI" id="CHEBI:29105"/>
        <label>2</label>
    </ligand>
</feature>
<comment type="caution">
    <text evidence="18">The sequence shown here is derived from an EMBL/GenBank/DDBJ whole genome shotgun (WGS) entry which is preliminary data.</text>
</comment>
<organism evidence="18 19">
    <name type="scientific">Halocaridina rubra</name>
    <name type="common">Hawaiian red shrimp</name>
    <dbReference type="NCBI Taxonomy" id="373956"/>
    <lineage>
        <taxon>Eukaryota</taxon>
        <taxon>Metazoa</taxon>
        <taxon>Ecdysozoa</taxon>
        <taxon>Arthropoda</taxon>
        <taxon>Crustacea</taxon>
        <taxon>Multicrustacea</taxon>
        <taxon>Malacostraca</taxon>
        <taxon>Eumalacostraca</taxon>
        <taxon>Eucarida</taxon>
        <taxon>Decapoda</taxon>
        <taxon>Pleocyemata</taxon>
        <taxon>Caridea</taxon>
        <taxon>Atyoidea</taxon>
        <taxon>Atyidae</taxon>
        <taxon>Halocaridina</taxon>
    </lineage>
</organism>
<keyword evidence="12" id="KW-0449">Lipoprotein</keyword>
<evidence type="ECO:0000256" key="4">
    <source>
        <dbReference type="ARBA" id="ARBA00022475"/>
    </source>
</evidence>
<dbReference type="FunFam" id="3.40.720.10:FF:000008">
    <property type="entry name" value="Alkaline phosphatase"/>
    <property type="match status" value="1"/>
</dbReference>
<proteinExistence type="inferred from homology"/>
<feature type="binding site" evidence="14">
    <location>
        <position position="475"/>
    </location>
    <ligand>
        <name>Zn(2+)</name>
        <dbReference type="ChEBI" id="CHEBI:29105"/>
        <label>2</label>
    </ligand>
</feature>
<evidence type="ECO:0000256" key="13">
    <source>
        <dbReference type="PIRSR" id="PIRSR601952-1"/>
    </source>
</evidence>
<evidence type="ECO:0000256" key="10">
    <source>
        <dbReference type="ARBA" id="ARBA00023136"/>
    </source>
</evidence>
<feature type="binding site" evidence="14">
    <location>
        <position position="192"/>
    </location>
    <ligand>
        <name>Mg(2+)</name>
        <dbReference type="ChEBI" id="CHEBI:18420"/>
    </ligand>
</feature>
<comment type="cofactor">
    <cofactor evidence="14">
        <name>Zn(2+)</name>
        <dbReference type="ChEBI" id="CHEBI:29105"/>
    </cofactor>
    <text evidence="14">Binds 2 Zn(2+) ions.</text>
</comment>
<evidence type="ECO:0000256" key="14">
    <source>
        <dbReference type="PIRSR" id="PIRSR601952-2"/>
    </source>
</evidence>
<feature type="binding site" evidence="14">
    <location>
        <position position="362"/>
    </location>
    <ligand>
        <name>Zn(2+)</name>
        <dbReference type="ChEBI" id="CHEBI:29105"/>
        <label>2</label>
    </ligand>
</feature>
<keyword evidence="9 14" id="KW-0460">Magnesium</keyword>
<feature type="binding site" evidence="14">
    <location>
        <position position="353"/>
    </location>
    <ligand>
        <name>Zn(2+)</name>
        <dbReference type="ChEBI" id="CHEBI:29105"/>
        <label>1</label>
    </ligand>
</feature>
<comment type="subcellular location">
    <subcellularLocation>
        <location evidence="1">Cell membrane</location>
        <topology evidence="1">Lipid-anchor</topology>
        <topology evidence="1">GPI-anchor</topology>
    </subcellularLocation>
</comment>
<dbReference type="SMART" id="SM00098">
    <property type="entry name" value="alkPPc"/>
    <property type="match status" value="1"/>
</dbReference>
<dbReference type="GO" id="GO:0098552">
    <property type="term" value="C:side of membrane"/>
    <property type="evidence" value="ECO:0007669"/>
    <property type="project" value="UniProtKB-KW"/>
</dbReference>
<comment type="cofactor">
    <cofactor evidence="14">
        <name>Mg(2+)</name>
        <dbReference type="ChEBI" id="CHEBI:18420"/>
    </cofactor>
    <text evidence="14">Binds 1 Mg(2+) ion.</text>
</comment>
<feature type="binding site" evidence="14">
    <location>
        <position position="400"/>
    </location>
    <ligand>
        <name>Zn(2+)</name>
        <dbReference type="ChEBI" id="CHEBI:29105"/>
        <label>2</label>
    </ligand>
</feature>
<dbReference type="SUPFAM" id="SSF53649">
    <property type="entry name" value="Alkaline phosphatase-like"/>
    <property type="match status" value="1"/>
</dbReference>
<comment type="similarity">
    <text evidence="2 15">Belongs to the alkaline phosphatase family.</text>
</comment>
<keyword evidence="5" id="KW-0336">GPI-anchor</keyword>
<gene>
    <name evidence="18" type="ORF">SK128_007003</name>
</gene>
<keyword evidence="7 16" id="KW-0378">Hydrolase</keyword>
<keyword evidence="19" id="KW-1185">Reference proteome</keyword>
<keyword evidence="4" id="KW-1003">Cell membrane</keyword>
<keyword evidence="10" id="KW-0472">Membrane</keyword>
<evidence type="ECO:0000313" key="18">
    <source>
        <dbReference type="EMBL" id="KAK7086431.1"/>
    </source>
</evidence>
<evidence type="ECO:0000256" key="2">
    <source>
        <dbReference type="ARBA" id="ARBA00005984"/>
    </source>
</evidence>
<evidence type="ECO:0000256" key="3">
    <source>
        <dbReference type="ARBA" id="ARBA00012647"/>
    </source>
</evidence>
<dbReference type="InterPro" id="IPR018299">
    <property type="entry name" value="Alkaline_phosphatase_AS"/>
</dbReference>
<sequence length="520" mass="56521">MNFQLLMIAILTICRRGYALTVDRESRERDHLMSPGPLPTAMENEDKDFWNADAQAVLEAHLAVTPKIQQAKNVIFFLGDGMSISTVTAARIFKGSQTGNWERERLAFEDFPFSALSKTYSTNSQVTDSAASATAFLCGVKTNNGVIGVDVNVARNNCTAQLDETFRVNSIAKWFQDAGKSAGIVTTTTVTHATPAGAYAHVADRNWEDDAEVAYDGHDPDTCDDIAEQLVFSDPGMNFKVILGGGRSHFVPEDVLDAEIGTPGNRKDGKNLIDEWSASKASQGVNSSYVWNRDDLLAVDVANTDYLMGLFSASHMDYVLERDTAMDPSLTEMTQVAIQILQKDSNGFFLLVEGGKIDKAHHANWVRKSLAEALEFEAAVETALSLTNPEDTIILVTADHGHTLNINSGTQRQTDIFSIAGSSDVDGMKYTTLTYGNGPGFKISGTGDRYEPTEEDMSDIDFSFASAVPFTSSKHDGTDVGIWVNGPFAHLLTGVVEENYIPHALAYAACVGEGRTFCDP</sequence>
<dbReference type="InterPro" id="IPR017850">
    <property type="entry name" value="Alkaline_phosphatase_core_sf"/>
</dbReference>
<feature type="binding site" evidence="14">
    <location>
        <position position="358"/>
    </location>
    <ligand>
        <name>Zn(2+)</name>
        <dbReference type="ChEBI" id="CHEBI:29105"/>
        <label>2</label>
    </ligand>
</feature>
<dbReference type="PRINTS" id="PR00113">
    <property type="entry name" value="ALKPHPHTASE"/>
</dbReference>
<keyword evidence="17" id="KW-0732">Signal</keyword>
<comment type="catalytic activity">
    <reaction evidence="16">
        <text>a phosphate monoester + H2O = an alcohol + phosphate</text>
        <dbReference type="Rhea" id="RHEA:15017"/>
        <dbReference type="ChEBI" id="CHEBI:15377"/>
        <dbReference type="ChEBI" id="CHEBI:30879"/>
        <dbReference type="ChEBI" id="CHEBI:43474"/>
        <dbReference type="ChEBI" id="CHEBI:67140"/>
        <dbReference type="EC" id="3.1.3.1"/>
    </reaction>
</comment>
<feature type="chain" id="PRO_5042954532" description="Alkaline phosphatase" evidence="17">
    <location>
        <begin position="20"/>
        <end position="520"/>
    </location>
</feature>
<dbReference type="InterPro" id="IPR001952">
    <property type="entry name" value="Alkaline_phosphatase"/>
</dbReference>
<evidence type="ECO:0000256" key="17">
    <source>
        <dbReference type="SAM" id="SignalP"/>
    </source>
</evidence>
<feature type="binding site" evidence="14">
    <location>
        <position position="80"/>
    </location>
    <ligand>
        <name>Zn(2+)</name>
        <dbReference type="ChEBI" id="CHEBI:29105"/>
        <label>2</label>
    </ligand>
</feature>
<feature type="binding site" evidence="14">
    <location>
        <position position="194"/>
    </location>
    <ligand>
        <name>Mg(2+)</name>
        <dbReference type="ChEBI" id="CHEBI:18420"/>
    </ligand>
</feature>
<evidence type="ECO:0000256" key="12">
    <source>
        <dbReference type="ARBA" id="ARBA00023288"/>
    </source>
</evidence>
<feature type="active site" description="Phosphoserine intermediate" evidence="13">
    <location>
        <position position="129"/>
    </location>
</feature>
<evidence type="ECO:0000256" key="9">
    <source>
        <dbReference type="ARBA" id="ARBA00022842"/>
    </source>
</evidence>